<dbReference type="Pfam" id="PF15227">
    <property type="entry name" value="zf-C3HC4_4"/>
    <property type="match status" value="1"/>
</dbReference>
<evidence type="ECO:0000256" key="1">
    <source>
        <dbReference type="ARBA" id="ARBA00022723"/>
    </source>
</evidence>
<keyword evidence="3" id="KW-0862">Zinc</keyword>
<dbReference type="PANTHER" id="PTHR24103">
    <property type="entry name" value="E3 UBIQUITIN-PROTEIN LIGASE TRIM"/>
    <property type="match status" value="1"/>
</dbReference>
<dbReference type="InterPro" id="IPR001841">
    <property type="entry name" value="Znf_RING"/>
</dbReference>
<feature type="domain" description="B box-type" evidence="8">
    <location>
        <begin position="193"/>
        <end position="234"/>
    </location>
</feature>
<dbReference type="SMART" id="SM00449">
    <property type="entry name" value="SPRY"/>
    <property type="match status" value="1"/>
</dbReference>
<comment type="caution">
    <text evidence="10">The sequence shown here is derived from an EMBL/GenBank/DDBJ whole genome shotgun (WGS) entry which is preliminary data.</text>
</comment>
<evidence type="ECO:0000313" key="11">
    <source>
        <dbReference type="Proteomes" id="UP001066276"/>
    </source>
</evidence>
<dbReference type="SMART" id="SM00589">
    <property type="entry name" value="PRY"/>
    <property type="match status" value="1"/>
</dbReference>
<feature type="region of interest" description="Disordered" evidence="6">
    <location>
        <begin position="1"/>
        <end position="53"/>
    </location>
</feature>
<feature type="compositionally biased region" description="Basic residues" evidence="6">
    <location>
        <begin position="1"/>
        <end position="10"/>
    </location>
</feature>
<dbReference type="Gene3D" id="3.30.160.60">
    <property type="entry name" value="Classic Zinc Finger"/>
    <property type="match status" value="1"/>
</dbReference>
<dbReference type="EMBL" id="JANPWB010000010">
    <property type="protein sequence ID" value="KAJ1134882.1"/>
    <property type="molecule type" value="Genomic_DNA"/>
</dbReference>
<dbReference type="InterPro" id="IPR013083">
    <property type="entry name" value="Znf_RING/FYVE/PHD"/>
</dbReference>
<dbReference type="PROSITE" id="PS50089">
    <property type="entry name" value="ZF_RING_2"/>
    <property type="match status" value="1"/>
</dbReference>
<feature type="domain" description="RING-type" evidence="7">
    <location>
        <begin position="120"/>
        <end position="164"/>
    </location>
</feature>
<dbReference type="InterPro" id="IPR043136">
    <property type="entry name" value="B30.2/SPRY_sf"/>
</dbReference>
<dbReference type="CDD" id="cd13733">
    <property type="entry name" value="SPRY_PRY_C-I_1"/>
    <property type="match status" value="1"/>
</dbReference>
<evidence type="ECO:0000256" key="4">
    <source>
        <dbReference type="ARBA" id="ARBA00023054"/>
    </source>
</evidence>
<dbReference type="SUPFAM" id="SSF57850">
    <property type="entry name" value="RING/U-box"/>
    <property type="match status" value="1"/>
</dbReference>
<dbReference type="Gene3D" id="3.30.40.10">
    <property type="entry name" value="Zinc/RING finger domain, C3HC4 (zinc finger)"/>
    <property type="match status" value="1"/>
</dbReference>
<feature type="compositionally biased region" description="Low complexity" evidence="6">
    <location>
        <begin position="22"/>
        <end position="44"/>
    </location>
</feature>
<evidence type="ECO:0000256" key="2">
    <source>
        <dbReference type="ARBA" id="ARBA00022771"/>
    </source>
</evidence>
<dbReference type="SUPFAM" id="SSF57845">
    <property type="entry name" value="B-box zinc-binding domain"/>
    <property type="match status" value="1"/>
</dbReference>
<gene>
    <name evidence="10" type="ORF">NDU88_001328</name>
</gene>
<evidence type="ECO:0000256" key="5">
    <source>
        <dbReference type="PROSITE-ProRule" id="PRU00024"/>
    </source>
</evidence>
<dbReference type="InterPro" id="IPR003879">
    <property type="entry name" value="Butyrophylin_SPRY"/>
</dbReference>
<dbReference type="InterPro" id="IPR017907">
    <property type="entry name" value="Znf_RING_CS"/>
</dbReference>
<feature type="domain" description="B30.2/SPRY" evidence="9">
    <location>
        <begin position="388"/>
        <end position="581"/>
    </location>
</feature>
<name>A0AAV7Q6S0_PLEWA</name>
<dbReference type="SMART" id="SM00336">
    <property type="entry name" value="BBOX"/>
    <property type="match status" value="1"/>
</dbReference>
<dbReference type="FunFam" id="2.60.120.920:FF:000004">
    <property type="entry name" value="Butyrophilin subfamily 1 member A1"/>
    <property type="match status" value="1"/>
</dbReference>
<dbReference type="Pfam" id="PF00622">
    <property type="entry name" value="SPRY"/>
    <property type="match status" value="1"/>
</dbReference>
<dbReference type="PROSITE" id="PS50188">
    <property type="entry name" value="B302_SPRY"/>
    <property type="match status" value="1"/>
</dbReference>
<dbReference type="GO" id="GO:0008270">
    <property type="term" value="F:zinc ion binding"/>
    <property type="evidence" value="ECO:0007669"/>
    <property type="project" value="UniProtKB-KW"/>
</dbReference>
<organism evidence="10 11">
    <name type="scientific">Pleurodeles waltl</name>
    <name type="common">Iberian ribbed newt</name>
    <dbReference type="NCBI Taxonomy" id="8319"/>
    <lineage>
        <taxon>Eukaryota</taxon>
        <taxon>Metazoa</taxon>
        <taxon>Chordata</taxon>
        <taxon>Craniata</taxon>
        <taxon>Vertebrata</taxon>
        <taxon>Euteleostomi</taxon>
        <taxon>Amphibia</taxon>
        <taxon>Batrachia</taxon>
        <taxon>Caudata</taxon>
        <taxon>Salamandroidea</taxon>
        <taxon>Salamandridae</taxon>
        <taxon>Pleurodelinae</taxon>
        <taxon>Pleurodeles</taxon>
    </lineage>
</organism>
<keyword evidence="11" id="KW-1185">Reference proteome</keyword>
<protein>
    <submittedName>
        <fullName evidence="10">Uncharacterized protein</fullName>
    </submittedName>
</protein>
<keyword evidence="1" id="KW-0479">Metal-binding</keyword>
<dbReference type="InterPro" id="IPR006574">
    <property type="entry name" value="PRY"/>
</dbReference>
<dbReference type="InterPro" id="IPR003877">
    <property type="entry name" value="SPRY_dom"/>
</dbReference>
<evidence type="ECO:0000259" key="8">
    <source>
        <dbReference type="PROSITE" id="PS50119"/>
    </source>
</evidence>
<accession>A0AAV7Q6S0</accession>
<dbReference type="InterPro" id="IPR001870">
    <property type="entry name" value="B30.2/SPRY"/>
</dbReference>
<dbReference type="Gene3D" id="2.60.120.920">
    <property type="match status" value="1"/>
</dbReference>
<dbReference type="SUPFAM" id="SSF49899">
    <property type="entry name" value="Concanavalin A-like lectins/glucanases"/>
    <property type="match status" value="1"/>
</dbReference>
<evidence type="ECO:0000259" key="7">
    <source>
        <dbReference type="PROSITE" id="PS50089"/>
    </source>
</evidence>
<evidence type="ECO:0000259" key="9">
    <source>
        <dbReference type="PROSITE" id="PS50188"/>
    </source>
</evidence>
<dbReference type="Pfam" id="PF13765">
    <property type="entry name" value="PRY"/>
    <property type="match status" value="1"/>
</dbReference>
<dbReference type="PROSITE" id="PS50119">
    <property type="entry name" value="ZF_BBOX"/>
    <property type="match status" value="1"/>
</dbReference>
<dbReference type="PRINTS" id="PR01407">
    <property type="entry name" value="BUTYPHLNCDUF"/>
</dbReference>
<dbReference type="InterPro" id="IPR050143">
    <property type="entry name" value="TRIM/RBCC"/>
</dbReference>
<keyword evidence="2 5" id="KW-0863">Zinc-finger</keyword>
<sequence>MHIARARSHRAAVGLTLEDSHSSASTTRTTAPRARGGTEATTHPPSAPRRPRCSRCHQLPGETVATGWVSTTKKDHHSCTVLHGKKRIVSYPYLAFHLEEVIPKQTMAAASSNLQAEVTCSICLDFFTDPVTIDCGHTFCLHCITEHIKKEEMEYKPPICPECRQLFRSSNLKPNKRMTNIVEMIQQPEILPTPGPVCAEHGERLLFFCQTDETTICVVCRDAHQHRNHRVAPIQEAVQNYKPLLLESLAALKTHLEKVQRLMINEDTRLAECQGLVSRERQKIVSEFEDLQRFLKEQQDLLLHQLDEKEKLVLMRTQRKVIEMEDLQSSLQKLVREIEFKCQQPDVEFLKDTGCLLTRCEEVKEPEPSTPSPEEAHLQSFHQQHVNLMKMIKDFQEWRRVRCFAVNISLDPETAHPYLMLSDDLKSVNCGVTGEVLPESPKRFSSLILVLGSQGFGHGRHYWEVEVGDKTDWGLGLCRKSVKRKEKASLLPKDGYWGVWLVNRDSLWALTSTGTQLNPRVNPQTIGVFLDYEVGKISFYNAEDRSLLFTFEDTFNEDLYPYFTPCQPQDGKNTGALTIHNTRIRKSEPLVKVL</sequence>
<dbReference type="InterPro" id="IPR013320">
    <property type="entry name" value="ConA-like_dom_sf"/>
</dbReference>
<evidence type="ECO:0000256" key="3">
    <source>
        <dbReference type="ARBA" id="ARBA00022833"/>
    </source>
</evidence>
<reference evidence="10" key="1">
    <citation type="journal article" date="2022" name="bioRxiv">
        <title>Sequencing and chromosome-scale assembly of the giantPleurodeles waltlgenome.</title>
        <authorList>
            <person name="Brown T."/>
            <person name="Elewa A."/>
            <person name="Iarovenko S."/>
            <person name="Subramanian E."/>
            <person name="Araus A.J."/>
            <person name="Petzold A."/>
            <person name="Susuki M."/>
            <person name="Suzuki K.-i.T."/>
            <person name="Hayashi T."/>
            <person name="Toyoda A."/>
            <person name="Oliveira C."/>
            <person name="Osipova E."/>
            <person name="Leigh N.D."/>
            <person name="Simon A."/>
            <person name="Yun M.H."/>
        </authorList>
    </citation>
    <scope>NUCLEOTIDE SEQUENCE</scope>
    <source>
        <strain evidence="10">20211129_DDA</strain>
        <tissue evidence="10">Liver</tissue>
    </source>
</reference>
<dbReference type="SMART" id="SM00184">
    <property type="entry name" value="RING"/>
    <property type="match status" value="1"/>
</dbReference>
<dbReference type="Proteomes" id="UP001066276">
    <property type="component" value="Chromosome 6"/>
</dbReference>
<evidence type="ECO:0000256" key="6">
    <source>
        <dbReference type="SAM" id="MobiDB-lite"/>
    </source>
</evidence>
<dbReference type="InterPro" id="IPR000315">
    <property type="entry name" value="Znf_B-box"/>
</dbReference>
<dbReference type="Pfam" id="PF00643">
    <property type="entry name" value="zf-B_box"/>
    <property type="match status" value="1"/>
</dbReference>
<keyword evidence="4" id="KW-0175">Coiled coil</keyword>
<dbReference type="AlphaFoldDB" id="A0AAV7Q6S0"/>
<proteinExistence type="predicted"/>
<evidence type="ECO:0000313" key="10">
    <source>
        <dbReference type="EMBL" id="KAJ1134882.1"/>
    </source>
</evidence>
<dbReference type="PROSITE" id="PS00518">
    <property type="entry name" value="ZF_RING_1"/>
    <property type="match status" value="1"/>
</dbReference>